<dbReference type="AlphaFoldDB" id="A0A6J8CN96"/>
<proteinExistence type="predicted"/>
<protein>
    <submittedName>
        <fullName evidence="1">Uncharacterized protein</fullName>
    </submittedName>
</protein>
<dbReference type="SUPFAM" id="SSF46689">
    <property type="entry name" value="Homeodomain-like"/>
    <property type="match status" value="1"/>
</dbReference>
<dbReference type="SUPFAM" id="SSF101898">
    <property type="entry name" value="NHL repeat"/>
    <property type="match status" value="1"/>
</dbReference>
<evidence type="ECO:0000313" key="1">
    <source>
        <dbReference type="EMBL" id="CAC5396534.1"/>
    </source>
</evidence>
<keyword evidence="2" id="KW-1185">Reference proteome</keyword>
<reference evidence="1 2" key="1">
    <citation type="submission" date="2020-06" db="EMBL/GenBank/DDBJ databases">
        <authorList>
            <person name="Li R."/>
            <person name="Bekaert M."/>
        </authorList>
    </citation>
    <scope>NUCLEOTIDE SEQUENCE [LARGE SCALE GENOMIC DNA]</scope>
    <source>
        <strain evidence="2">wild</strain>
    </source>
</reference>
<dbReference type="Proteomes" id="UP000507470">
    <property type="component" value="Unassembled WGS sequence"/>
</dbReference>
<dbReference type="InterPro" id="IPR009057">
    <property type="entry name" value="Homeodomain-like_sf"/>
</dbReference>
<evidence type="ECO:0000313" key="2">
    <source>
        <dbReference type="Proteomes" id="UP000507470"/>
    </source>
</evidence>
<gene>
    <name evidence="1" type="ORF">MCOR_31080</name>
</gene>
<dbReference type="OrthoDB" id="6096644at2759"/>
<name>A0A6J8CN96_MYTCO</name>
<accession>A0A6J8CN96</accession>
<dbReference type="EMBL" id="CACVKT020005626">
    <property type="protein sequence ID" value="CAC5396534.1"/>
    <property type="molecule type" value="Genomic_DNA"/>
</dbReference>
<organism evidence="1 2">
    <name type="scientific">Mytilus coruscus</name>
    <name type="common">Sea mussel</name>
    <dbReference type="NCBI Taxonomy" id="42192"/>
    <lineage>
        <taxon>Eukaryota</taxon>
        <taxon>Metazoa</taxon>
        <taxon>Spiralia</taxon>
        <taxon>Lophotrochozoa</taxon>
        <taxon>Mollusca</taxon>
        <taxon>Bivalvia</taxon>
        <taxon>Autobranchia</taxon>
        <taxon>Pteriomorphia</taxon>
        <taxon>Mytilida</taxon>
        <taxon>Mytiloidea</taxon>
        <taxon>Mytilidae</taxon>
        <taxon>Mytilinae</taxon>
        <taxon>Mytilus</taxon>
    </lineage>
</organism>
<sequence length="260" mass="29730">MEKVTRNSMPRLRQHERERAIVMLVVGVTQMQVANHFNVSRMTIARLKTRLRDAGTTNDRPRSGRPRETITPYLKIIHLRNRFVNASQTARQIHGRNNNRIPAQTVRNRLRQVLAEPGHVRHGFSYISQFNHNFSRITGIAATIKENILLCDYDKKNLILIDPLGNYLQKLNVDSEPYDIAITSQNIGYITQPKSRSVLQNDLDRMVELFQATCNDLSTTVFCVSAVPRTGRDFSGKVPCFLGVKIQGCLYAFPVNHDQM</sequence>